<keyword evidence="4 11" id="KW-0812">Transmembrane</keyword>
<dbReference type="GO" id="GO:0000750">
    <property type="term" value="P:pheromone-dependent signal transduction involved in conjugation with cellular fusion"/>
    <property type="evidence" value="ECO:0007669"/>
    <property type="project" value="TreeGrafter"/>
</dbReference>
<keyword evidence="7 11" id="KW-0472">Membrane</keyword>
<dbReference type="GO" id="GO:0005886">
    <property type="term" value="C:plasma membrane"/>
    <property type="evidence" value="ECO:0007669"/>
    <property type="project" value="TreeGrafter"/>
</dbReference>
<evidence type="ECO:0000256" key="6">
    <source>
        <dbReference type="ARBA" id="ARBA00023040"/>
    </source>
</evidence>
<dbReference type="PANTHER" id="PTHR28097:SF1">
    <property type="entry name" value="PHEROMONE A FACTOR RECEPTOR"/>
    <property type="match status" value="1"/>
</dbReference>
<name>A0A5C3LB33_COPMA</name>
<dbReference type="PRINTS" id="PR00899">
    <property type="entry name" value="GPCRSTE3"/>
</dbReference>
<evidence type="ECO:0000313" key="12">
    <source>
        <dbReference type="EMBL" id="TFK25488.1"/>
    </source>
</evidence>
<proteinExistence type="inferred from homology"/>
<feature type="region of interest" description="Disordered" evidence="10">
    <location>
        <begin position="373"/>
        <end position="429"/>
    </location>
</feature>
<feature type="compositionally biased region" description="Polar residues" evidence="10">
    <location>
        <begin position="387"/>
        <end position="402"/>
    </location>
</feature>
<reference evidence="12 13" key="1">
    <citation type="journal article" date="2019" name="Nat. Ecol. Evol.">
        <title>Megaphylogeny resolves global patterns of mushroom evolution.</title>
        <authorList>
            <person name="Varga T."/>
            <person name="Krizsan K."/>
            <person name="Foldi C."/>
            <person name="Dima B."/>
            <person name="Sanchez-Garcia M."/>
            <person name="Sanchez-Ramirez S."/>
            <person name="Szollosi G.J."/>
            <person name="Szarkandi J.G."/>
            <person name="Papp V."/>
            <person name="Albert L."/>
            <person name="Andreopoulos W."/>
            <person name="Angelini C."/>
            <person name="Antonin V."/>
            <person name="Barry K.W."/>
            <person name="Bougher N.L."/>
            <person name="Buchanan P."/>
            <person name="Buyck B."/>
            <person name="Bense V."/>
            <person name="Catcheside P."/>
            <person name="Chovatia M."/>
            <person name="Cooper J."/>
            <person name="Damon W."/>
            <person name="Desjardin D."/>
            <person name="Finy P."/>
            <person name="Geml J."/>
            <person name="Haridas S."/>
            <person name="Hughes K."/>
            <person name="Justo A."/>
            <person name="Karasinski D."/>
            <person name="Kautmanova I."/>
            <person name="Kiss B."/>
            <person name="Kocsube S."/>
            <person name="Kotiranta H."/>
            <person name="LaButti K.M."/>
            <person name="Lechner B.E."/>
            <person name="Liimatainen K."/>
            <person name="Lipzen A."/>
            <person name="Lukacs Z."/>
            <person name="Mihaltcheva S."/>
            <person name="Morgado L.N."/>
            <person name="Niskanen T."/>
            <person name="Noordeloos M.E."/>
            <person name="Ohm R.A."/>
            <person name="Ortiz-Santana B."/>
            <person name="Ovrebo C."/>
            <person name="Racz N."/>
            <person name="Riley R."/>
            <person name="Savchenko A."/>
            <person name="Shiryaev A."/>
            <person name="Soop K."/>
            <person name="Spirin V."/>
            <person name="Szebenyi C."/>
            <person name="Tomsovsky M."/>
            <person name="Tulloss R.E."/>
            <person name="Uehling J."/>
            <person name="Grigoriev I.V."/>
            <person name="Vagvolgyi C."/>
            <person name="Papp T."/>
            <person name="Martin F.M."/>
            <person name="Miettinen O."/>
            <person name="Hibbett D.S."/>
            <person name="Nagy L.G."/>
        </authorList>
    </citation>
    <scope>NUCLEOTIDE SEQUENCE [LARGE SCALE GENOMIC DNA]</scope>
    <source>
        <strain evidence="12 13">CBS 121175</strain>
    </source>
</reference>
<feature type="transmembrane region" description="Helical" evidence="11">
    <location>
        <begin position="153"/>
        <end position="182"/>
    </location>
</feature>
<dbReference type="Pfam" id="PF02076">
    <property type="entry name" value="STE3"/>
    <property type="match status" value="1"/>
</dbReference>
<organism evidence="12 13">
    <name type="scientific">Coprinopsis marcescibilis</name>
    <name type="common">Agaric fungus</name>
    <name type="synonym">Psathyrella marcescibilis</name>
    <dbReference type="NCBI Taxonomy" id="230819"/>
    <lineage>
        <taxon>Eukaryota</taxon>
        <taxon>Fungi</taxon>
        <taxon>Dikarya</taxon>
        <taxon>Basidiomycota</taxon>
        <taxon>Agaricomycotina</taxon>
        <taxon>Agaricomycetes</taxon>
        <taxon>Agaricomycetidae</taxon>
        <taxon>Agaricales</taxon>
        <taxon>Agaricineae</taxon>
        <taxon>Psathyrellaceae</taxon>
        <taxon>Coprinopsis</taxon>
    </lineage>
</organism>
<feature type="transmembrane region" description="Helical" evidence="11">
    <location>
        <begin position="6"/>
        <end position="23"/>
    </location>
</feature>
<feature type="transmembrane region" description="Helical" evidence="11">
    <location>
        <begin position="275"/>
        <end position="295"/>
    </location>
</feature>
<evidence type="ECO:0000256" key="7">
    <source>
        <dbReference type="ARBA" id="ARBA00023136"/>
    </source>
</evidence>
<dbReference type="OrthoDB" id="2874149at2759"/>
<evidence type="ECO:0000256" key="4">
    <source>
        <dbReference type="ARBA" id="ARBA00022692"/>
    </source>
</evidence>
<evidence type="ECO:0000313" key="13">
    <source>
        <dbReference type="Proteomes" id="UP000307440"/>
    </source>
</evidence>
<protein>
    <submittedName>
        <fullName evidence="12">STE3-domain-containing protein</fullName>
    </submittedName>
</protein>
<dbReference type="CDD" id="cd14966">
    <property type="entry name" value="7tmD_STE3"/>
    <property type="match status" value="1"/>
</dbReference>
<gene>
    <name evidence="12" type="ORF">FA15DRAFT_639228</name>
</gene>
<dbReference type="PRINTS" id="PR00901">
    <property type="entry name" value="PHEROMONEBAR"/>
</dbReference>
<dbReference type="AlphaFoldDB" id="A0A5C3LB33"/>
<keyword evidence="9" id="KW-0807">Transducer</keyword>
<keyword evidence="6" id="KW-0297">G-protein coupled receptor</keyword>
<evidence type="ECO:0000256" key="3">
    <source>
        <dbReference type="ARBA" id="ARBA00022507"/>
    </source>
</evidence>
<dbReference type="InterPro" id="IPR000481">
    <property type="entry name" value="GPCR_Pheromne_B_alpha_rcpt"/>
</dbReference>
<evidence type="ECO:0000256" key="9">
    <source>
        <dbReference type="ARBA" id="ARBA00023224"/>
    </source>
</evidence>
<dbReference type="EMBL" id="ML210185">
    <property type="protein sequence ID" value="TFK25488.1"/>
    <property type="molecule type" value="Genomic_DNA"/>
</dbReference>
<accession>A0A5C3LB33</accession>
<feature type="transmembrane region" description="Helical" evidence="11">
    <location>
        <begin position="209"/>
        <end position="230"/>
    </location>
</feature>
<evidence type="ECO:0000256" key="2">
    <source>
        <dbReference type="ARBA" id="ARBA00011085"/>
    </source>
</evidence>
<dbReference type="GO" id="GO:0004934">
    <property type="term" value="F:mating-type alpha-factor pheromone receptor activity"/>
    <property type="evidence" value="ECO:0007669"/>
    <property type="project" value="InterPro"/>
</dbReference>
<dbReference type="InterPro" id="IPR001499">
    <property type="entry name" value="GPCR_STE3"/>
</dbReference>
<dbReference type="Proteomes" id="UP000307440">
    <property type="component" value="Unassembled WGS sequence"/>
</dbReference>
<evidence type="ECO:0000256" key="11">
    <source>
        <dbReference type="SAM" id="Phobius"/>
    </source>
</evidence>
<comment type="subcellular location">
    <subcellularLocation>
        <location evidence="1">Membrane</location>
        <topology evidence="1">Multi-pass membrane protein</topology>
    </subcellularLocation>
</comment>
<keyword evidence="5 11" id="KW-1133">Transmembrane helix</keyword>
<dbReference type="PANTHER" id="PTHR28097">
    <property type="entry name" value="PHEROMONE A FACTOR RECEPTOR"/>
    <property type="match status" value="1"/>
</dbReference>
<evidence type="ECO:0000256" key="5">
    <source>
        <dbReference type="ARBA" id="ARBA00022989"/>
    </source>
</evidence>
<keyword evidence="13" id="KW-1185">Reference proteome</keyword>
<keyword evidence="8" id="KW-0675">Receptor</keyword>
<evidence type="ECO:0000256" key="1">
    <source>
        <dbReference type="ARBA" id="ARBA00004141"/>
    </source>
</evidence>
<evidence type="ECO:0000256" key="8">
    <source>
        <dbReference type="ARBA" id="ARBA00023170"/>
    </source>
</evidence>
<keyword evidence="3" id="KW-0589">Pheromone response</keyword>
<evidence type="ECO:0000256" key="10">
    <source>
        <dbReference type="SAM" id="MobiDB-lite"/>
    </source>
</evidence>
<comment type="similarity">
    <text evidence="2">Belongs to the G-protein coupled receptor 4 family.</text>
</comment>
<sequence length="429" mass="47548">MANLNQAYAAVSFITLILVLIPLPWHLEAWNTGTVLYIFWTAISLLNYFINAVVWNNNTENWAPAWCDISTKFMVGVALAIPCCSLCINRRMYHIASIRTVRKSRQEKIRSIIADCCIGLLAPAIFMALHHVVQGHRFDILEDLGCVPSTYNVTVAHALITAPLLGVPLVTIIYAVLSIVAFKKRDAEFKEVLASSSGSQKNMSRYFRLIALASVSVVVGFPLTLAATLVNVTKSPVQPWISWEETHYDFWRVAQAPATVWKSSPNWGLVESNRWYVVISGLTFFAFFGFADEAISNYTLWAKRALELIGVKWRPGCGNVLTVNTFGNSPLHFNTGTLPIYVQKEVIKRRDSISSFATFTSVGSFVEKAPTRTAPTPLKQAQPPSPTITVSDYDSPDSQPPISSFLDLSVTPTPESRLQSPESAVFPIV</sequence>
<feature type="compositionally biased region" description="Polar residues" evidence="10">
    <location>
        <begin position="410"/>
        <end position="422"/>
    </location>
</feature>
<feature type="transmembrane region" description="Helical" evidence="11">
    <location>
        <begin position="35"/>
        <end position="57"/>
    </location>
</feature>
<feature type="transmembrane region" description="Helical" evidence="11">
    <location>
        <begin position="109"/>
        <end position="133"/>
    </location>
</feature>